<reference evidence="2" key="1">
    <citation type="submission" date="2020-09" db="EMBL/GenBank/DDBJ databases">
        <title>Brevundimonas sp. LVF2 isolated from a puddle in Goettingen, Germany.</title>
        <authorList>
            <person name="Friedrich I."/>
            <person name="Klassen A."/>
            <person name="Hannes N."/>
            <person name="Schneider D."/>
            <person name="Hertel R."/>
            <person name="Daniel R."/>
        </authorList>
    </citation>
    <scope>NUCLEOTIDE SEQUENCE</scope>
    <source>
        <strain evidence="2">LVF2</strain>
    </source>
</reference>
<organism evidence="2 3">
    <name type="scientific">Brevundimonas goettingensis</name>
    <dbReference type="NCBI Taxonomy" id="2774190"/>
    <lineage>
        <taxon>Bacteria</taxon>
        <taxon>Pseudomonadati</taxon>
        <taxon>Pseudomonadota</taxon>
        <taxon>Alphaproteobacteria</taxon>
        <taxon>Caulobacterales</taxon>
        <taxon>Caulobacteraceae</taxon>
        <taxon>Brevundimonas</taxon>
    </lineage>
</organism>
<feature type="region of interest" description="Disordered" evidence="1">
    <location>
        <begin position="84"/>
        <end position="112"/>
    </location>
</feature>
<evidence type="ECO:0000313" key="3">
    <source>
        <dbReference type="Proteomes" id="UP000663918"/>
    </source>
</evidence>
<evidence type="ECO:0000313" key="2">
    <source>
        <dbReference type="EMBL" id="QTC90285.1"/>
    </source>
</evidence>
<keyword evidence="3" id="KW-1185">Reference proteome</keyword>
<sequence>MSKPPKRRLKVFQAPFGFYDTVVAAPSRAAALRAWGTHQDLFASGQAAEISDPETVAIAVRHPEVVLKRAVGSKDAFAVEATSLPDVPAPQPKAARAKPERAPVKAVKPAKPVDRRALDAAEALVRKVDQDRKAEEARFREREAALEAQRTAAQEAYVVERKAATAALVKAREAFRRAGGSD</sequence>
<dbReference type="EMBL" id="CP062222">
    <property type="protein sequence ID" value="QTC90285.1"/>
    <property type="molecule type" value="Genomic_DNA"/>
</dbReference>
<protein>
    <submittedName>
        <fullName evidence="2">Cell envelope biogenesis protein TolA</fullName>
    </submittedName>
</protein>
<evidence type="ECO:0000256" key="1">
    <source>
        <dbReference type="SAM" id="MobiDB-lite"/>
    </source>
</evidence>
<proteinExistence type="predicted"/>
<dbReference type="KEGG" id="bgoe:IFJ75_13490"/>
<name>A0A975C1W0_9CAUL</name>
<accession>A0A975C1W0</accession>
<gene>
    <name evidence="2" type="ORF">IFJ75_13490</name>
</gene>
<dbReference type="RefSeq" id="WP_207868707.1">
    <property type="nucleotide sequence ID" value="NZ_CP062222.1"/>
</dbReference>
<dbReference type="AlphaFoldDB" id="A0A975C1W0"/>
<dbReference type="Proteomes" id="UP000663918">
    <property type="component" value="Chromosome"/>
</dbReference>